<protein>
    <recommendedName>
        <fullName evidence="8">AMP-binding protein</fullName>
    </recommendedName>
</protein>
<evidence type="ECO:0000256" key="1">
    <source>
        <dbReference type="ARBA" id="ARBA00004275"/>
    </source>
</evidence>
<dbReference type="InterPro" id="IPR025110">
    <property type="entry name" value="AMP-bd_C"/>
</dbReference>
<evidence type="ECO:0000259" key="4">
    <source>
        <dbReference type="Pfam" id="PF00501"/>
    </source>
</evidence>
<dbReference type="AlphaFoldDB" id="A0AAV5V4J8"/>
<organism evidence="6 7">
    <name type="scientific">Pristionchus fissidentatus</name>
    <dbReference type="NCBI Taxonomy" id="1538716"/>
    <lineage>
        <taxon>Eukaryota</taxon>
        <taxon>Metazoa</taxon>
        <taxon>Ecdysozoa</taxon>
        <taxon>Nematoda</taxon>
        <taxon>Chromadorea</taxon>
        <taxon>Rhabditida</taxon>
        <taxon>Rhabditina</taxon>
        <taxon>Diplogasteromorpha</taxon>
        <taxon>Diplogasteroidea</taxon>
        <taxon>Neodiplogasteridae</taxon>
        <taxon>Pristionchus</taxon>
    </lineage>
</organism>
<comment type="subcellular location">
    <subcellularLocation>
        <location evidence="1">Peroxisome</location>
    </subcellularLocation>
</comment>
<dbReference type="Proteomes" id="UP001432322">
    <property type="component" value="Unassembled WGS sequence"/>
</dbReference>
<evidence type="ECO:0000256" key="3">
    <source>
        <dbReference type="ARBA" id="ARBA00023140"/>
    </source>
</evidence>
<dbReference type="Gene3D" id="2.30.38.10">
    <property type="entry name" value="Luciferase, Domain 3"/>
    <property type="match status" value="1"/>
</dbReference>
<dbReference type="PANTHER" id="PTHR24096:SF422">
    <property type="entry name" value="BCDNA.GH02901"/>
    <property type="match status" value="1"/>
</dbReference>
<comment type="similarity">
    <text evidence="2">Belongs to the ATP-dependent AMP-binding enzyme family.</text>
</comment>
<dbReference type="PANTHER" id="PTHR24096">
    <property type="entry name" value="LONG-CHAIN-FATTY-ACID--COA LIGASE"/>
    <property type="match status" value="1"/>
</dbReference>
<evidence type="ECO:0000313" key="6">
    <source>
        <dbReference type="EMBL" id="GMT13183.1"/>
    </source>
</evidence>
<reference evidence="6" key="1">
    <citation type="submission" date="2023-10" db="EMBL/GenBank/DDBJ databases">
        <title>Genome assembly of Pristionchus species.</title>
        <authorList>
            <person name="Yoshida K."/>
            <person name="Sommer R.J."/>
        </authorList>
    </citation>
    <scope>NUCLEOTIDE SEQUENCE</scope>
    <source>
        <strain evidence="6">RS5133</strain>
    </source>
</reference>
<comment type="caution">
    <text evidence="6">The sequence shown here is derived from an EMBL/GenBank/DDBJ whole genome shotgun (WGS) entry which is preliminary data.</text>
</comment>
<dbReference type="CDD" id="cd05911">
    <property type="entry name" value="Firefly_Luc_like"/>
    <property type="match status" value="1"/>
</dbReference>
<dbReference type="EMBL" id="BTSY01000002">
    <property type="protein sequence ID" value="GMT13183.1"/>
    <property type="molecule type" value="Genomic_DNA"/>
</dbReference>
<gene>
    <name evidence="6" type="ORF">PFISCL1PPCAC_4480</name>
</gene>
<dbReference type="PROSITE" id="PS00455">
    <property type="entry name" value="AMP_BINDING"/>
    <property type="match status" value="1"/>
</dbReference>
<evidence type="ECO:0000256" key="2">
    <source>
        <dbReference type="ARBA" id="ARBA00006432"/>
    </source>
</evidence>
<sequence>MVYDSPFGQFPQCTVPVHEIILDKIDQVIREEPNRVAYISAVDASQRMTYMQLKEQAFSVAQFLHNRGFVKQIAATVTSNCMEYMSFFLGVSLQGGALSGASSMFTEYELRRQFEDSGCTVVFTDEKSLVKARKAAQGLTAIKTIIILGNTAPAGCYSWADIASTRPDKKRHLPTINVEEDIVFLPYSSGTTGTPKGVMLTHKNYGTMLNIVQATRAASLRAKGVDPESVRDTLLLLLPFYHVFGFTMMCNVILFKTTSVMLSKFEPDLFLRSIQNYKITVLSIVPPILVFLAKDPRCDNYDLTSVKMIKCGAAAVGKSLIDEVKRRYPNLEGVRQGYGMTELSLGSHLADAADINKIGCVGKLAPGLQMKIVNPSSGKELPQGEAGEICVRGAIVMRGYLGKTRETAETIRDGWLHTGDIGYCDVEGDLFIVDRLKELIKVNGIQVPPAELESLLLGHPLIADAAVVGIPDEKAGELPKAFIVRKDKRLNEQQVIDFVKEKVAHYKQLKGGVEFIDVIPKSEAGKILRRQLRDRQKSKI</sequence>
<proteinExistence type="inferred from homology"/>
<dbReference type="GO" id="GO:0005777">
    <property type="term" value="C:peroxisome"/>
    <property type="evidence" value="ECO:0007669"/>
    <property type="project" value="UniProtKB-SubCell"/>
</dbReference>
<keyword evidence="3" id="KW-0576">Peroxisome</keyword>
<evidence type="ECO:0000259" key="5">
    <source>
        <dbReference type="Pfam" id="PF13193"/>
    </source>
</evidence>
<feature type="domain" description="AMP-dependent synthetase/ligase" evidence="4">
    <location>
        <begin position="27"/>
        <end position="401"/>
    </location>
</feature>
<dbReference type="Pfam" id="PF13193">
    <property type="entry name" value="AMP-binding_C"/>
    <property type="match status" value="1"/>
</dbReference>
<dbReference type="Gene3D" id="3.40.50.980">
    <property type="match status" value="2"/>
</dbReference>
<feature type="domain" description="AMP-binding enzyme C-terminal" evidence="5">
    <location>
        <begin position="451"/>
        <end position="526"/>
    </location>
</feature>
<dbReference type="FunFam" id="3.30.300.30:FF:000007">
    <property type="entry name" value="4-coumarate--CoA ligase 2"/>
    <property type="match status" value="1"/>
</dbReference>
<accession>A0AAV5V4J8</accession>
<dbReference type="SUPFAM" id="SSF56801">
    <property type="entry name" value="Acetyl-CoA synthetase-like"/>
    <property type="match status" value="1"/>
</dbReference>
<dbReference type="Gene3D" id="3.30.300.30">
    <property type="match status" value="1"/>
</dbReference>
<name>A0AAV5V4J8_9BILA</name>
<dbReference type="GO" id="GO:0016405">
    <property type="term" value="F:CoA-ligase activity"/>
    <property type="evidence" value="ECO:0007669"/>
    <property type="project" value="TreeGrafter"/>
</dbReference>
<dbReference type="InterPro" id="IPR020845">
    <property type="entry name" value="AMP-binding_CS"/>
</dbReference>
<dbReference type="InterPro" id="IPR045851">
    <property type="entry name" value="AMP-bd_C_sf"/>
</dbReference>
<evidence type="ECO:0000313" key="7">
    <source>
        <dbReference type="Proteomes" id="UP001432322"/>
    </source>
</evidence>
<dbReference type="InterPro" id="IPR000873">
    <property type="entry name" value="AMP-dep_synth/lig_dom"/>
</dbReference>
<evidence type="ECO:0008006" key="8">
    <source>
        <dbReference type="Google" id="ProtNLM"/>
    </source>
</evidence>
<keyword evidence="7" id="KW-1185">Reference proteome</keyword>
<dbReference type="Pfam" id="PF00501">
    <property type="entry name" value="AMP-binding"/>
    <property type="match status" value="1"/>
</dbReference>